<gene>
    <name evidence="2" type="ORF">F6J89_13570</name>
</gene>
<reference evidence="2" key="1">
    <citation type="submission" date="2019-11" db="EMBL/GenBank/DDBJ databases">
        <title>Genomic insights into an expanded diversity of filamentous marine cyanobacteria reveals the extraordinary biosynthetic potential of Moorea and Okeania.</title>
        <authorList>
            <person name="Ferreira Leao T."/>
            <person name="Wang M."/>
            <person name="Moss N."/>
            <person name="Da Silva R."/>
            <person name="Sanders J."/>
            <person name="Nurk S."/>
            <person name="Gurevich A."/>
            <person name="Humphrey G."/>
            <person name="Reher R."/>
            <person name="Zhu Q."/>
            <person name="Belda-Ferre P."/>
            <person name="Glukhov E."/>
            <person name="Rex R."/>
            <person name="Dorrestein P.C."/>
            <person name="Knight R."/>
            <person name="Pevzner P."/>
            <person name="Gerwick W.H."/>
            <person name="Gerwick L."/>
        </authorList>
    </citation>
    <scope>NUCLEOTIDE SEQUENCE</scope>
    <source>
        <strain evidence="2">SIO1C4</strain>
    </source>
</reference>
<feature type="domain" description="Peptidase S74" evidence="1">
    <location>
        <begin position="508"/>
        <end position="599"/>
    </location>
</feature>
<proteinExistence type="predicted"/>
<accession>A0A6B3NAS4</accession>
<dbReference type="InterPro" id="IPR030392">
    <property type="entry name" value="S74_ICA"/>
</dbReference>
<dbReference type="AlphaFoldDB" id="A0A6B3NAS4"/>
<protein>
    <recommendedName>
        <fullName evidence="1">Peptidase S74 domain-containing protein</fullName>
    </recommendedName>
</protein>
<comment type="caution">
    <text evidence="2">The sequence shown here is derived from an EMBL/GenBank/DDBJ whole genome shotgun (WGS) entry which is preliminary data.</text>
</comment>
<dbReference type="PROSITE" id="PS51688">
    <property type="entry name" value="ICA"/>
    <property type="match status" value="1"/>
</dbReference>
<organism evidence="2">
    <name type="scientific">Symploca sp. SIO1C4</name>
    <dbReference type="NCBI Taxonomy" id="2607765"/>
    <lineage>
        <taxon>Bacteria</taxon>
        <taxon>Bacillati</taxon>
        <taxon>Cyanobacteriota</taxon>
        <taxon>Cyanophyceae</taxon>
        <taxon>Coleofasciculales</taxon>
        <taxon>Coleofasciculaceae</taxon>
        <taxon>Symploca</taxon>
    </lineage>
</organism>
<evidence type="ECO:0000259" key="1">
    <source>
        <dbReference type="PROSITE" id="PS51688"/>
    </source>
</evidence>
<name>A0A6B3NAS4_9CYAN</name>
<evidence type="ECO:0000313" key="2">
    <source>
        <dbReference type="EMBL" id="NER28623.1"/>
    </source>
</evidence>
<dbReference type="EMBL" id="JAAHFQ010000239">
    <property type="protein sequence ID" value="NER28623.1"/>
    <property type="molecule type" value="Genomic_DNA"/>
</dbReference>
<dbReference type="Pfam" id="PF13884">
    <property type="entry name" value="Peptidase_S74"/>
    <property type="match status" value="1"/>
</dbReference>
<sequence>MPVEAKDGLRFILTPSDDLIDPFVSQVEWPRLSCSQANQLALEFGDLRVDGKVGIGTNAPTEKLEVAGKVKTTDLDVSGVIATNQLNVTGSVNSPLNIDSNLTVNGVITTNQLSITGSVTTPLKLDDSLSISGNVGIGTATTPTEKLEVAGKVKAIDLDISGAIATNQLSVIGSVTTPLTIESNLTVNGAITTNQVNVTGTATAGKFIGDGSELTGINTSKWSEGSSNQIYYNSGNVGIGITNPLDKLDINGDLRLRGSDIKDTGGTSRISLYDNGNLYFREDGGSVTLAITKDGTIGIGTTNPTSGSKLDLRGNLYVGGKAAIASNNYWHRAQSTVDNRYGYFEVRRKTSNRRGCYFGYGSPGKYIDLRLEDGNSLAITGGNVGMGTKNPRTPLHLYSRNDPTILRIQSSDAFGAGRIEFWSDPQGATNEWRPGFIQSTDRGEFTGGLAFFVNGSGFSRKTSAVEVMRIENGSVNIKGRLFVTNIPYGDRRNMQWDSSSKLLYHDNSSRKTKENIQSLEDDFSKVLQAEPKTYTRPGNSEHWEIGYIAEEFHDLGLNKLVYYDEDGSPGAINYRKISMYLVEIVKDLNCKIEEYEDRIKQLEQQMS</sequence>